<keyword evidence="1" id="KW-0472">Membrane</keyword>
<keyword evidence="1" id="KW-1133">Transmembrane helix</keyword>
<evidence type="ECO:0000313" key="3">
    <source>
        <dbReference type="Proteomes" id="UP000634179"/>
    </source>
</evidence>
<feature type="transmembrane region" description="Helical" evidence="1">
    <location>
        <begin position="6"/>
        <end position="30"/>
    </location>
</feature>
<keyword evidence="1" id="KW-0812">Transmembrane</keyword>
<evidence type="ECO:0000313" key="2">
    <source>
        <dbReference type="EMBL" id="MBH1790789.1"/>
    </source>
</evidence>
<name>A0A0X3R433_STEMA</name>
<organism evidence="2 3">
    <name type="scientific">Stenotrophomonas maltophilia</name>
    <name type="common">Pseudomonas maltophilia</name>
    <name type="synonym">Xanthomonas maltophilia</name>
    <dbReference type="NCBI Taxonomy" id="40324"/>
    <lineage>
        <taxon>Bacteria</taxon>
        <taxon>Pseudomonadati</taxon>
        <taxon>Pseudomonadota</taxon>
        <taxon>Gammaproteobacteria</taxon>
        <taxon>Lysobacterales</taxon>
        <taxon>Lysobacteraceae</taxon>
        <taxon>Stenotrophomonas</taxon>
        <taxon>Stenotrophomonas maltophilia group</taxon>
    </lineage>
</organism>
<accession>A0A0X3R433</accession>
<dbReference type="Proteomes" id="UP000634179">
    <property type="component" value="Unassembled WGS sequence"/>
</dbReference>
<reference evidence="2" key="1">
    <citation type="submission" date="2020-11" db="EMBL/GenBank/DDBJ databases">
        <title>Enhanced detection system for hospital associated transmission using whole genome sequencing surveillance.</title>
        <authorList>
            <person name="Harrison L.H."/>
            <person name="Van Tyne D."/>
            <person name="Marsh J.W."/>
            <person name="Griffith M.P."/>
            <person name="Snyder D.J."/>
            <person name="Cooper V.S."/>
            <person name="Mustapha M."/>
        </authorList>
    </citation>
    <scope>NUCLEOTIDE SEQUENCE</scope>
    <source>
        <strain evidence="2">STEN00053</strain>
    </source>
</reference>
<proteinExistence type="predicted"/>
<dbReference type="RefSeq" id="WP_046272122.1">
    <property type="nucleotide sequence ID" value="NZ_CBCPIZ010000001.1"/>
</dbReference>
<protein>
    <submittedName>
        <fullName evidence="2">Uncharacterized protein</fullName>
    </submittedName>
</protein>
<evidence type="ECO:0000256" key="1">
    <source>
        <dbReference type="SAM" id="Phobius"/>
    </source>
</evidence>
<gene>
    <name evidence="2" type="ORF">I5V89_13000</name>
</gene>
<sequence length="65" mass="6817">MTTVGAVLAAVLAAAFLATVLGLAGIFWVNARHASGALRVRYRLRAQILAGLVLAWVLTLARLST</sequence>
<dbReference type="EMBL" id="JADUOV010000008">
    <property type="protein sequence ID" value="MBH1790789.1"/>
    <property type="molecule type" value="Genomic_DNA"/>
</dbReference>
<feature type="transmembrane region" description="Helical" evidence="1">
    <location>
        <begin position="42"/>
        <end position="63"/>
    </location>
</feature>
<comment type="caution">
    <text evidence="2">The sequence shown here is derived from an EMBL/GenBank/DDBJ whole genome shotgun (WGS) entry which is preliminary data.</text>
</comment>
<dbReference type="AlphaFoldDB" id="A0A0X3R433"/>